<dbReference type="RefSeq" id="WP_125983867.1">
    <property type="nucleotide sequence ID" value="NZ_NGJS01000007.1"/>
</dbReference>
<dbReference type="InterPro" id="IPR020900">
    <property type="entry name" value="Arg_repress_DNA-bd"/>
</dbReference>
<evidence type="ECO:0000313" key="11">
    <source>
        <dbReference type="Proteomes" id="UP000287857"/>
    </source>
</evidence>
<dbReference type="GO" id="GO:0003677">
    <property type="term" value="F:DNA binding"/>
    <property type="evidence" value="ECO:0007669"/>
    <property type="project" value="UniProtKB-KW"/>
</dbReference>
<evidence type="ECO:0000256" key="5">
    <source>
        <dbReference type="ARBA" id="ARBA00023125"/>
    </source>
</evidence>
<dbReference type="InterPro" id="IPR036388">
    <property type="entry name" value="WH-like_DNA-bd_sf"/>
</dbReference>
<accession>A0A429ZYB7</accession>
<dbReference type="GO" id="GO:0005737">
    <property type="term" value="C:cytoplasm"/>
    <property type="evidence" value="ECO:0007669"/>
    <property type="project" value="UniProtKB-SubCell"/>
</dbReference>
<dbReference type="PANTHER" id="PTHR34471:SF1">
    <property type="entry name" value="ARGININE REPRESSOR"/>
    <property type="match status" value="1"/>
</dbReference>
<keyword evidence="3 7" id="KW-0963">Cytoplasm</keyword>
<dbReference type="AlphaFoldDB" id="A0A429ZYB7"/>
<feature type="domain" description="Arginine repressor DNA-binding" evidence="8">
    <location>
        <begin position="1"/>
        <end position="67"/>
    </location>
</feature>
<keyword evidence="5 7" id="KW-0238">DNA-binding</keyword>
<name>A0A429ZYB7_9ENTE</name>
<comment type="similarity">
    <text evidence="2 7">Belongs to the ArgR family.</text>
</comment>
<dbReference type="GO" id="GO:0034618">
    <property type="term" value="F:arginine binding"/>
    <property type="evidence" value="ECO:0007669"/>
    <property type="project" value="InterPro"/>
</dbReference>
<dbReference type="InterPro" id="IPR020899">
    <property type="entry name" value="Arg_repress_C"/>
</dbReference>
<comment type="caution">
    <text evidence="10">The sequence shown here is derived from an EMBL/GenBank/DDBJ whole genome shotgun (WGS) entry which is preliminary data.</text>
</comment>
<dbReference type="GO" id="GO:0006526">
    <property type="term" value="P:L-arginine biosynthetic process"/>
    <property type="evidence" value="ECO:0007669"/>
    <property type="project" value="UniProtKB-UniPathway"/>
</dbReference>
<comment type="pathway">
    <text evidence="7">Amino-acid biosynthesis; L-arginine biosynthesis [regulation].</text>
</comment>
<organism evidence="10 11">
    <name type="scientific">Vagococcus vulneris</name>
    <dbReference type="NCBI Taxonomy" id="1977869"/>
    <lineage>
        <taxon>Bacteria</taxon>
        <taxon>Bacillati</taxon>
        <taxon>Bacillota</taxon>
        <taxon>Bacilli</taxon>
        <taxon>Lactobacillales</taxon>
        <taxon>Enterococcaceae</taxon>
        <taxon>Vagococcus</taxon>
    </lineage>
</organism>
<keyword evidence="7" id="KW-0028">Amino-acid biosynthesis</keyword>
<dbReference type="SUPFAM" id="SSF55252">
    <property type="entry name" value="C-terminal domain of arginine repressor"/>
    <property type="match status" value="1"/>
</dbReference>
<dbReference type="GO" id="GO:1900079">
    <property type="term" value="P:regulation of arginine biosynthetic process"/>
    <property type="evidence" value="ECO:0007669"/>
    <property type="project" value="UniProtKB-UniRule"/>
</dbReference>
<evidence type="ECO:0000256" key="4">
    <source>
        <dbReference type="ARBA" id="ARBA00023015"/>
    </source>
</evidence>
<dbReference type="OrthoDB" id="9807089at2"/>
<evidence type="ECO:0000256" key="3">
    <source>
        <dbReference type="ARBA" id="ARBA00022490"/>
    </source>
</evidence>
<keyword evidence="4 7" id="KW-0805">Transcription regulation</keyword>
<proteinExistence type="inferred from homology"/>
<keyword evidence="6 7" id="KW-0804">Transcription</keyword>
<dbReference type="GO" id="GO:0051259">
    <property type="term" value="P:protein complex oligomerization"/>
    <property type="evidence" value="ECO:0007669"/>
    <property type="project" value="InterPro"/>
</dbReference>
<evidence type="ECO:0000313" key="10">
    <source>
        <dbReference type="EMBL" id="RST98944.1"/>
    </source>
</evidence>
<gene>
    <name evidence="7" type="primary">argR</name>
    <name evidence="10" type="ORF">CBF37_06130</name>
</gene>
<dbReference type="PANTHER" id="PTHR34471">
    <property type="entry name" value="ARGININE REPRESSOR"/>
    <property type="match status" value="1"/>
</dbReference>
<sequence>MNKKMRQQILKKIISEHDVENQSDLLELLKENGVDATQPTISRDIKELNIIKSHNSNGSSTYRVLTDAVISNKKLNVEEKLISALSEAGVSLNRVEFLNILTVLPGNGQAIAILIDTLKQTFSEIIASLAGDDTIIIISADKEKAENVYNYFHQFF</sequence>
<dbReference type="Pfam" id="PF01316">
    <property type="entry name" value="Arg_repressor"/>
    <property type="match status" value="1"/>
</dbReference>
<protein>
    <recommendedName>
        <fullName evidence="7">Arginine repressor</fullName>
    </recommendedName>
</protein>
<evidence type="ECO:0000259" key="9">
    <source>
        <dbReference type="Pfam" id="PF02863"/>
    </source>
</evidence>
<dbReference type="Proteomes" id="UP000287857">
    <property type="component" value="Unassembled WGS sequence"/>
</dbReference>
<dbReference type="InterPro" id="IPR036390">
    <property type="entry name" value="WH_DNA-bd_sf"/>
</dbReference>
<evidence type="ECO:0000256" key="1">
    <source>
        <dbReference type="ARBA" id="ARBA00004496"/>
    </source>
</evidence>
<keyword evidence="7" id="KW-0678">Repressor</keyword>
<evidence type="ECO:0000256" key="7">
    <source>
        <dbReference type="HAMAP-Rule" id="MF_00173"/>
    </source>
</evidence>
<dbReference type="PRINTS" id="PR01467">
    <property type="entry name" value="ARGREPRESSOR"/>
</dbReference>
<comment type="function">
    <text evidence="7">Regulates arginine biosynthesis genes.</text>
</comment>
<dbReference type="UniPathway" id="UPA00068"/>
<dbReference type="Gene3D" id="3.30.1360.40">
    <property type="match status" value="1"/>
</dbReference>
<dbReference type="GO" id="GO:0003700">
    <property type="term" value="F:DNA-binding transcription factor activity"/>
    <property type="evidence" value="ECO:0007669"/>
    <property type="project" value="UniProtKB-UniRule"/>
</dbReference>
<keyword evidence="11" id="KW-1185">Reference proteome</keyword>
<dbReference type="HAMAP" id="MF_00173">
    <property type="entry name" value="Arg_repressor"/>
    <property type="match status" value="1"/>
</dbReference>
<dbReference type="Gene3D" id="1.10.10.10">
    <property type="entry name" value="Winged helix-like DNA-binding domain superfamily/Winged helix DNA-binding domain"/>
    <property type="match status" value="1"/>
</dbReference>
<feature type="domain" description="Arginine repressor C-terminal" evidence="9">
    <location>
        <begin position="85"/>
        <end position="153"/>
    </location>
</feature>
<dbReference type="Pfam" id="PF02863">
    <property type="entry name" value="Arg_repressor_C"/>
    <property type="match status" value="1"/>
</dbReference>
<dbReference type="InterPro" id="IPR001669">
    <property type="entry name" value="Arg_repress"/>
</dbReference>
<dbReference type="EMBL" id="NGJS01000007">
    <property type="protein sequence ID" value="RST98944.1"/>
    <property type="molecule type" value="Genomic_DNA"/>
</dbReference>
<dbReference type="SUPFAM" id="SSF46785">
    <property type="entry name" value="Winged helix' DNA-binding domain"/>
    <property type="match status" value="1"/>
</dbReference>
<reference evidence="10 11" key="1">
    <citation type="submission" date="2017-05" db="EMBL/GenBank/DDBJ databases">
        <title>Vagococcus spp. assemblies.</title>
        <authorList>
            <person name="Gulvik C.A."/>
        </authorList>
    </citation>
    <scope>NUCLEOTIDE SEQUENCE [LARGE SCALE GENOMIC DNA]</scope>
    <source>
        <strain evidence="10 11">SS1995</strain>
    </source>
</reference>
<dbReference type="InterPro" id="IPR036251">
    <property type="entry name" value="Arg_repress_C_sf"/>
</dbReference>
<keyword evidence="7" id="KW-0055">Arginine biosynthesis</keyword>
<evidence type="ECO:0000259" key="8">
    <source>
        <dbReference type="Pfam" id="PF01316"/>
    </source>
</evidence>
<comment type="subcellular location">
    <subcellularLocation>
        <location evidence="1 7">Cytoplasm</location>
    </subcellularLocation>
</comment>
<evidence type="ECO:0000256" key="2">
    <source>
        <dbReference type="ARBA" id="ARBA00008316"/>
    </source>
</evidence>
<evidence type="ECO:0000256" key="6">
    <source>
        <dbReference type="ARBA" id="ARBA00023163"/>
    </source>
</evidence>